<keyword evidence="3" id="KW-1185">Reference proteome</keyword>
<evidence type="ECO:0000313" key="3">
    <source>
        <dbReference type="Proteomes" id="UP001620645"/>
    </source>
</evidence>
<organism evidence="2 3">
    <name type="scientific">Heterodera schachtii</name>
    <name type="common">Sugarbeet cyst nematode worm</name>
    <name type="synonym">Tylenchus schachtii</name>
    <dbReference type="NCBI Taxonomy" id="97005"/>
    <lineage>
        <taxon>Eukaryota</taxon>
        <taxon>Metazoa</taxon>
        <taxon>Ecdysozoa</taxon>
        <taxon>Nematoda</taxon>
        <taxon>Chromadorea</taxon>
        <taxon>Rhabditida</taxon>
        <taxon>Tylenchina</taxon>
        <taxon>Tylenchomorpha</taxon>
        <taxon>Tylenchoidea</taxon>
        <taxon>Heteroderidae</taxon>
        <taxon>Heteroderinae</taxon>
        <taxon>Heterodera</taxon>
    </lineage>
</organism>
<comment type="caution">
    <text evidence="2">The sequence shown here is derived from an EMBL/GenBank/DDBJ whole genome shotgun (WGS) entry which is preliminary data.</text>
</comment>
<evidence type="ECO:0000256" key="1">
    <source>
        <dbReference type="SAM" id="MobiDB-lite"/>
    </source>
</evidence>
<sequence length="242" mass="26260">MSSALKQKQQNPCAQFLLSGGDAVPIPDSLFIYSAFLRDYKKAMLRGDMDNLENMTIPLPVVSGKQPFTKQHLTVMTQFFDLYTRHNYGAGSSSAKKVPSTVDLQGKCGPGAAAHTKATPRGLNKTTAPPVAGNGVVGNGRDMAESVSSETNIVEMEAKSDAKTPGLPDWAHGFFSALDKNLLIQTANVANFLSATQFVEHLANFIALKCREMDSSAEIMDFLNVGTDDLEGEELRKELYNH</sequence>
<accession>A0ABD2IHU7</accession>
<dbReference type="Gene3D" id="3.30.710.10">
    <property type="entry name" value="Potassium Channel Kv1.1, Chain A"/>
    <property type="match status" value="1"/>
</dbReference>
<dbReference type="AlphaFoldDB" id="A0ABD2IHU7"/>
<proteinExistence type="predicted"/>
<feature type="region of interest" description="Disordered" evidence="1">
    <location>
        <begin position="113"/>
        <end position="141"/>
    </location>
</feature>
<gene>
    <name evidence="2" type="ORF">niasHS_012603</name>
</gene>
<dbReference type="Proteomes" id="UP001620645">
    <property type="component" value="Unassembled WGS sequence"/>
</dbReference>
<name>A0ABD2IHU7_HETSC</name>
<dbReference type="EMBL" id="JBICCN010000348">
    <property type="protein sequence ID" value="KAL3075773.1"/>
    <property type="molecule type" value="Genomic_DNA"/>
</dbReference>
<protein>
    <submittedName>
        <fullName evidence="2">Uncharacterized protein</fullName>
    </submittedName>
</protein>
<reference evidence="2 3" key="1">
    <citation type="submission" date="2024-10" db="EMBL/GenBank/DDBJ databases">
        <authorList>
            <person name="Kim D."/>
        </authorList>
    </citation>
    <scope>NUCLEOTIDE SEQUENCE [LARGE SCALE GENOMIC DNA]</scope>
    <source>
        <strain evidence="2">Taebaek</strain>
    </source>
</reference>
<evidence type="ECO:0000313" key="2">
    <source>
        <dbReference type="EMBL" id="KAL3075773.1"/>
    </source>
</evidence>
<dbReference type="InterPro" id="IPR011333">
    <property type="entry name" value="SKP1/BTB/POZ_sf"/>
</dbReference>